<protein>
    <submittedName>
        <fullName evidence="7">Transporter substrate-binding domain-containing protein</fullName>
    </submittedName>
</protein>
<dbReference type="KEGG" id="xyk:GT347_07405"/>
<comment type="subcellular location">
    <subcellularLocation>
        <location evidence="1">Cell envelope</location>
    </subcellularLocation>
</comment>
<proteinExistence type="inferred from homology"/>
<evidence type="ECO:0000256" key="3">
    <source>
        <dbReference type="ARBA" id="ARBA00022729"/>
    </source>
</evidence>
<keyword evidence="3 5" id="KW-0732">Signal</keyword>
<evidence type="ECO:0000256" key="1">
    <source>
        <dbReference type="ARBA" id="ARBA00004196"/>
    </source>
</evidence>
<evidence type="ECO:0000256" key="2">
    <source>
        <dbReference type="ARBA" id="ARBA00010333"/>
    </source>
</evidence>
<dbReference type="GO" id="GO:0030313">
    <property type="term" value="C:cell envelope"/>
    <property type="evidence" value="ECO:0007669"/>
    <property type="project" value="UniProtKB-SubCell"/>
</dbReference>
<dbReference type="Gene3D" id="3.40.190.10">
    <property type="entry name" value="Periplasmic binding protein-like II"/>
    <property type="match status" value="2"/>
</dbReference>
<evidence type="ECO:0000256" key="4">
    <source>
        <dbReference type="RuleBase" id="RU003744"/>
    </source>
</evidence>
<reference evidence="7 8" key="1">
    <citation type="submission" date="2020-01" db="EMBL/GenBank/DDBJ databases">
        <title>Genome sequencing of strain KACC 21265.</title>
        <authorList>
            <person name="Heo J."/>
            <person name="Kim S.-J."/>
            <person name="Kim J.-S."/>
            <person name="Hong S.-B."/>
            <person name="Kwon S.-W."/>
        </authorList>
    </citation>
    <scope>NUCLEOTIDE SEQUENCE [LARGE SCALE GENOMIC DNA]</scope>
    <source>
        <strain evidence="7 8">KACC 21265</strain>
    </source>
</reference>
<keyword evidence="8" id="KW-1185">Reference proteome</keyword>
<evidence type="ECO:0000313" key="7">
    <source>
        <dbReference type="EMBL" id="QHI97833.1"/>
    </source>
</evidence>
<dbReference type="SUPFAM" id="SSF53850">
    <property type="entry name" value="Periplasmic binding protein-like II"/>
    <property type="match status" value="1"/>
</dbReference>
<dbReference type="PROSITE" id="PS51257">
    <property type="entry name" value="PROKAR_LIPOPROTEIN"/>
    <property type="match status" value="1"/>
</dbReference>
<sequence>MKLRPLLSALLVAGLACCATARADSLDDVQKSGVLRVAITLDYPPFGMVDASMSPQGYDVEFANLVAASLGVKAELVRVTAQSKIPTMGTRKADLLLNIGRNEERAKVVDFTQPYAPYFIGVFGPADQKASGVADLAGKKVAVTRGTIEEQLLSKMAPSGTDIQRYEDHSNTISSFLSGQSDLISVGNIVAAAIQEKNPARKPEQKFLLMNSPVCAAVTKGEQRLLDKVNAAISDIKAKGTLGKMATHWLKQPLPEGF</sequence>
<comment type="similarity">
    <text evidence="2 4">Belongs to the bacterial solute-binding protein 3 family.</text>
</comment>
<dbReference type="CDD" id="cd01072">
    <property type="entry name" value="PBP2_SMa0082_like"/>
    <property type="match status" value="1"/>
</dbReference>
<feature type="signal peptide" evidence="5">
    <location>
        <begin position="1"/>
        <end position="23"/>
    </location>
</feature>
<dbReference type="PANTHER" id="PTHR35936:SF37">
    <property type="entry name" value="AMINO ACID ABC TRANSPORTER SUBSTRATE-BINDING PROTEIN"/>
    <property type="match status" value="1"/>
</dbReference>
<dbReference type="InterPro" id="IPR001638">
    <property type="entry name" value="Solute-binding_3/MltF_N"/>
</dbReference>
<accession>A0A857J3L6</accession>
<dbReference type="EMBL" id="CP047650">
    <property type="protein sequence ID" value="QHI97833.1"/>
    <property type="molecule type" value="Genomic_DNA"/>
</dbReference>
<dbReference type="InterPro" id="IPR018313">
    <property type="entry name" value="SBP_3_CS"/>
</dbReference>
<dbReference type="RefSeq" id="WP_160551350.1">
    <property type="nucleotide sequence ID" value="NZ_CP047650.1"/>
</dbReference>
<dbReference type="PANTHER" id="PTHR35936">
    <property type="entry name" value="MEMBRANE-BOUND LYTIC MUREIN TRANSGLYCOSYLASE F"/>
    <property type="match status" value="1"/>
</dbReference>
<feature type="domain" description="Solute-binding protein family 3/N-terminal" evidence="6">
    <location>
        <begin position="34"/>
        <end position="253"/>
    </location>
</feature>
<evidence type="ECO:0000259" key="6">
    <source>
        <dbReference type="SMART" id="SM00062"/>
    </source>
</evidence>
<dbReference type="Pfam" id="PF00497">
    <property type="entry name" value="SBP_bac_3"/>
    <property type="match status" value="1"/>
</dbReference>
<evidence type="ECO:0000256" key="5">
    <source>
        <dbReference type="SAM" id="SignalP"/>
    </source>
</evidence>
<evidence type="ECO:0000313" key="8">
    <source>
        <dbReference type="Proteomes" id="UP000464787"/>
    </source>
</evidence>
<dbReference type="PROSITE" id="PS01039">
    <property type="entry name" value="SBP_BACTERIAL_3"/>
    <property type="match status" value="1"/>
</dbReference>
<dbReference type="AlphaFoldDB" id="A0A857J3L6"/>
<organism evidence="7 8">
    <name type="scientific">Xylophilus rhododendri</name>
    <dbReference type="NCBI Taxonomy" id="2697032"/>
    <lineage>
        <taxon>Bacteria</taxon>
        <taxon>Pseudomonadati</taxon>
        <taxon>Pseudomonadota</taxon>
        <taxon>Betaproteobacteria</taxon>
        <taxon>Burkholderiales</taxon>
        <taxon>Xylophilus</taxon>
    </lineage>
</organism>
<gene>
    <name evidence="7" type="ORF">GT347_07405</name>
</gene>
<dbReference type="SMART" id="SM00062">
    <property type="entry name" value="PBPb"/>
    <property type="match status" value="1"/>
</dbReference>
<name>A0A857J3L6_9BURK</name>
<feature type="chain" id="PRO_5032425960" evidence="5">
    <location>
        <begin position="24"/>
        <end position="258"/>
    </location>
</feature>
<dbReference type="Proteomes" id="UP000464787">
    <property type="component" value="Chromosome"/>
</dbReference>